<reference evidence="18 19" key="1">
    <citation type="submission" date="2017-04" db="EMBL/GenBank/DDBJ databases">
        <authorList>
            <person name="Afonso C.L."/>
            <person name="Miller P.J."/>
            <person name="Scott M.A."/>
            <person name="Spackman E."/>
            <person name="Goraichik I."/>
            <person name="Dimitrov K.M."/>
            <person name="Suarez D.L."/>
            <person name="Swayne D.E."/>
        </authorList>
    </citation>
    <scope>NUCLEOTIDE SEQUENCE [LARGE SCALE GENOMIC DNA]</scope>
    <source>
        <strain evidence="18 19">609q</strain>
    </source>
</reference>
<dbReference type="RefSeq" id="WP_094496586.1">
    <property type="nucleotide sequence ID" value="NZ_NGNV01000011.1"/>
</dbReference>
<dbReference type="PROSITE" id="PS51178">
    <property type="entry name" value="PASTA"/>
    <property type="match status" value="2"/>
</dbReference>
<dbReference type="SUPFAM" id="SSF56601">
    <property type="entry name" value="beta-lactamase/transpeptidase-like"/>
    <property type="match status" value="1"/>
</dbReference>
<dbReference type="Pfam" id="PF03717">
    <property type="entry name" value="PBP_dimer"/>
    <property type="match status" value="1"/>
</dbReference>
<evidence type="ECO:0000256" key="11">
    <source>
        <dbReference type="ARBA" id="ARBA00023251"/>
    </source>
</evidence>
<evidence type="ECO:0000256" key="2">
    <source>
        <dbReference type="ARBA" id="ARBA00007171"/>
    </source>
</evidence>
<evidence type="ECO:0000256" key="4">
    <source>
        <dbReference type="ARBA" id="ARBA00022618"/>
    </source>
</evidence>
<dbReference type="InterPro" id="IPR012338">
    <property type="entry name" value="Beta-lactam/transpept-like"/>
</dbReference>
<dbReference type="GO" id="GO:0005886">
    <property type="term" value="C:plasma membrane"/>
    <property type="evidence" value="ECO:0007669"/>
    <property type="project" value="UniProtKB-SubCell"/>
</dbReference>
<organism evidence="18 19">
    <name type="scientific">Lactobacillus taiwanensis</name>
    <dbReference type="NCBI Taxonomy" id="508451"/>
    <lineage>
        <taxon>Bacteria</taxon>
        <taxon>Bacillati</taxon>
        <taxon>Bacillota</taxon>
        <taxon>Bacilli</taxon>
        <taxon>Lactobacillales</taxon>
        <taxon>Lactobacillaceae</taxon>
        <taxon>Lactobacillus</taxon>
    </lineage>
</organism>
<keyword evidence="6" id="KW-0677">Repeat</keyword>
<dbReference type="InterPro" id="IPR005543">
    <property type="entry name" value="PASTA_dom"/>
</dbReference>
<dbReference type="GO" id="GO:0008360">
    <property type="term" value="P:regulation of cell shape"/>
    <property type="evidence" value="ECO:0007669"/>
    <property type="project" value="UniProtKB-KW"/>
</dbReference>
<evidence type="ECO:0000256" key="13">
    <source>
        <dbReference type="ARBA" id="ARBA00023316"/>
    </source>
</evidence>
<evidence type="ECO:0000256" key="12">
    <source>
        <dbReference type="ARBA" id="ARBA00023306"/>
    </source>
</evidence>
<dbReference type="GO" id="GO:0051301">
    <property type="term" value="P:cell division"/>
    <property type="evidence" value="ECO:0007669"/>
    <property type="project" value="UniProtKB-KW"/>
</dbReference>
<keyword evidence="8" id="KW-0573">Peptidoglycan synthesis</keyword>
<dbReference type="Pfam" id="PF00905">
    <property type="entry name" value="Transpeptidase"/>
    <property type="match status" value="1"/>
</dbReference>
<feature type="domain" description="PASTA" evidence="16">
    <location>
        <begin position="600"/>
        <end position="660"/>
    </location>
</feature>
<keyword evidence="13" id="KW-0961">Cell wall biogenesis/degradation</keyword>
<dbReference type="Proteomes" id="UP000216316">
    <property type="component" value="Unassembled WGS sequence"/>
</dbReference>
<dbReference type="EMBL" id="NGNX01000011">
    <property type="protein sequence ID" value="OYR92130.1"/>
    <property type="molecule type" value="Genomic_DNA"/>
</dbReference>
<dbReference type="SUPFAM" id="SSF54184">
    <property type="entry name" value="Penicillin-binding protein 2x (pbp-2x), c-terminal domain"/>
    <property type="match status" value="2"/>
</dbReference>
<keyword evidence="20" id="KW-1185">Reference proteome</keyword>
<dbReference type="SMART" id="SM00740">
    <property type="entry name" value="PASTA"/>
    <property type="match status" value="2"/>
</dbReference>
<evidence type="ECO:0000256" key="10">
    <source>
        <dbReference type="ARBA" id="ARBA00023136"/>
    </source>
</evidence>
<evidence type="ECO:0000259" key="16">
    <source>
        <dbReference type="PROSITE" id="PS51178"/>
    </source>
</evidence>
<dbReference type="InterPro" id="IPR050515">
    <property type="entry name" value="Beta-lactam/transpept"/>
</dbReference>
<keyword evidence="3" id="KW-1003">Cell membrane</keyword>
<comment type="caution">
    <text evidence="18">The sequence shown here is derived from an EMBL/GenBank/DDBJ whole genome shotgun (WGS) entry which is preliminary data.</text>
</comment>
<proteinExistence type="inferred from homology"/>
<dbReference type="GO" id="GO:0008658">
    <property type="term" value="F:penicillin binding"/>
    <property type="evidence" value="ECO:0007669"/>
    <property type="project" value="InterPro"/>
</dbReference>
<comment type="similarity">
    <text evidence="2">Belongs to the transpeptidase family.</text>
</comment>
<dbReference type="EMBL" id="NGNV01000011">
    <property type="protein sequence ID" value="OYR88513.1"/>
    <property type="molecule type" value="Genomic_DNA"/>
</dbReference>
<dbReference type="Gene3D" id="3.90.1310.10">
    <property type="entry name" value="Penicillin-binding protein 2a (Domain 2)"/>
    <property type="match status" value="1"/>
</dbReference>
<keyword evidence="12" id="KW-0131">Cell cycle</keyword>
<comment type="function">
    <text evidence="14">A transpeptidase that forms peptide cross-links between adjacent glycan strands in cell wall peptidoglycan (PG). Part of the divisome machinery that synthesizes the septal cross wall. Beta-lactams inactivate the PBPs by acylating an essential serine residue in the active site of these proteins.</text>
</comment>
<keyword evidence="10 15" id="KW-0472">Membrane</keyword>
<reference evidence="17 20" key="2">
    <citation type="submission" date="2017-05" db="EMBL/GenBank/DDBJ databases">
        <authorList>
            <person name="Lin X.B."/>
            <person name="Stothard P."/>
            <person name="Tasseva G."/>
            <person name="Walter J."/>
        </authorList>
    </citation>
    <scope>NUCLEOTIDE SEQUENCE [LARGE SCALE GENOMIC DNA]</scope>
    <source>
        <strain evidence="17 20">609u</strain>
    </source>
</reference>
<evidence type="ECO:0000313" key="19">
    <source>
        <dbReference type="Proteomes" id="UP000215828"/>
    </source>
</evidence>
<gene>
    <name evidence="17" type="ORF">CBF53_04360</name>
    <name evidence="18" type="ORF">CBF70_03680</name>
</gene>
<keyword evidence="11" id="KW-0046">Antibiotic resistance</keyword>
<comment type="subcellular location">
    <subcellularLocation>
        <location evidence="1">Cell membrane</location>
        <topology evidence="1">Single-pass membrane protein</topology>
    </subcellularLocation>
</comment>
<dbReference type="Proteomes" id="UP000215828">
    <property type="component" value="Unassembled WGS sequence"/>
</dbReference>
<dbReference type="PANTHER" id="PTHR30627:SF26">
    <property type="entry name" value="PENICILLIN-BINDING PROTEIN 2B"/>
    <property type="match status" value="1"/>
</dbReference>
<dbReference type="CDD" id="cd06576">
    <property type="entry name" value="PASTA_Pbp2x-like_1"/>
    <property type="match status" value="1"/>
</dbReference>
<keyword evidence="4" id="KW-0132">Cell division</keyword>
<accession>A0A256LFN8</accession>
<evidence type="ECO:0000256" key="3">
    <source>
        <dbReference type="ARBA" id="ARBA00022475"/>
    </source>
</evidence>
<feature type="domain" description="PASTA" evidence="16">
    <location>
        <begin position="661"/>
        <end position="716"/>
    </location>
</feature>
<keyword evidence="7" id="KW-0133">Cell shape</keyword>
<evidence type="ECO:0000256" key="8">
    <source>
        <dbReference type="ARBA" id="ARBA00022984"/>
    </source>
</evidence>
<dbReference type="InterPro" id="IPR036138">
    <property type="entry name" value="PBP_dimer_sf"/>
</dbReference>
<dbReference type="AlphaFoldDB" id="A0A256LFN8"/>
<dbReference type="Gene3D" id="3.30.70.2110">
    <property type="match status" value="1"/>
</dbReference>
<evidence type="ECO:0000313" key="17">
    <source>
        <dbReference type="EMBL" id="OYR88513.1"/>
    </source>
</evidence>
<dbReference type="InterPro" id="IPR001460">
    <property type="entry name" value="PCN-bd_Tpept"/>
</dbReference>
<dbReference type="Pfam" id="PF03793">
    <property type="entry name" value="PASTA"/>
    <property type="match status" value="2"/>
</dbReference>
<dbReference type="GO" id="GO:0071555">
    <property type="term" value="P:cell wall organization"/>
    <property type="evidence" value="ECO:0007669"/>
    <property type="project" value="UniProtKB-KW"/>
</dbReference>
<evidence type="ECO:0000256" key="9">
    <source>
        <dbReference type="ARBA" id="ARBA00022989"/>
    </source>
</evidence>
<evidence type="ECO:0000256" key="6">
    <source>
        <dbReference type="ARBA" id="ARBA00022737"/>
    </source>
</evidence>
<evidence type="ECO:0000256" key="15">
    <source>
        <dbReference type="SAM" id="Phobius"/>
    </source>
</evidence>
<dbReference type="Gene3D" id="3.40.710.10">
    <property type="entry name" value="DD-peptidase/beta-lactamase superfamily"/>
    <property type="match status" value="1"/>
</dbReference>
<keyword evidence="9 15" id="KW-1133">Transmembrane helix</keyword>
<dbReference type="PANTHER" id="PTHR30627">
    <property type="entry name" value="PEPTIDOGLYCAN D,D-TRANSPEPTIDASE"/>
    <property type="match status" value="1"/>
</dbReference>
<keyword evidence="5 15" id="KW-0812">Transmembrane</keyword>
<dbReference type="Gene3D" id="2.20.70.70">
    <property type="match status" value="1"/>
</dbReference>
<dbReference type="InterPro" id="IPR005311">
    <property type="entry name" value="PBP_dimer"/>
</dbReference>
<evidence type="ECO:0000256" key="1">
    <source>
        <dbReference type="ARBA" id="ARBA00004162"/>
    </source>
</evidence>
<reference evidence="19 20" key="3">
    <citation type="submission" date="2017-09" db="EMBL/GenBank/DDBJ databases">
        <title>Tripartite evolution among Lactobacillus johnsonii, Lactobacillus taiwanensis, Lactobacillus reuteri and their rodent host.</title>
        <authorList>
            <person name="Wang T."/>
            <person name="Knowles S."/>
            <person name="Cheng C."/>
        </authorList>
    </citation>
    <scope>NUCLEOTIDE SEQUENCE [LARGE SCALE GENOMIC DNA]</scope>
    <source>
        <strain evidence="18 19">609q</strain>
        <strain evidence="17 20">609u</strain>
    </source>
</reference>
<evidence type="ECO:0000256" key="5">
    <source>
        <dbReference type="ARBA" id="ARBA00022692"/>
    </source>
</evidence>
<dbReference type="GO" id="GO:0009252">
    <property type="term" value="P:peptidoglycan biosynthetic process"/>
    <property type="evidence" value="ECO:0007669"/>
    <property type="project" value="UniProtKB-KW"/>
</dbReference>
<sequence length="716" mass="78603">MKKFNNLNRNRSKAHGYRFTVGRILQLVLALVFLVFIGRFLYIGISNRVAGENLNKRVNQIYRRNEVLKATRGTIYDKNGLTLAEDAHVFTVYAILDKSSIDYHNKPMYVTNKRKTAQKLAEVLPLSEEKIYSYLNPKHKAFQVEFGSAGTGLTLSQKKKIEDMKLPGIKFIETPSRLYPNGNFASHIVGLAQPQKSQGTSSLVGTMGIEAYFDKQLAGKDGYREAFVDAENNQLPNSQKNTRTTKDGDNIYLTLDSRLQTYLEVLMSQVQDKYKPKALTAVVEDIKTGKILAASQRPTFNPQTKKGLDTSWRNILVQDSYEPGSVFKVLTYSSAIQSGNYNPNEQYKSGSVTVQGSTIHDWNNSGWGMIPFSQAFPRSSNVGFVKIEQKMGSKTWKEYLNKYRLGKKTGVTLPGETAGILNFTTPLNQAVTAFGQGVNVNVMQMMQAYSALANDGQMVKPQFVEKIVSPSGKVVEKFHRTKVGAPIYSAKTAQTVLKGMQDVVNATYGTGAAYKMPGKSIAVKTGTAQIAGPHGGYLTGDNNYIFSVVGVTPANNPRYCVYLTMKQPQKMSKPAETILSSIFKPIMNRLISLSDSSAKVNEKVTVPALTGKSVEKAKEDANNAGVTVEVVGTGKNISRQSVGAGVKQDNDSKIFLFTGGQVTCPNMIGWTSEEVTSFMTTTDIPISINGKGKVTKQSIPAGKVIDKNSKLSVNLK</sequence>
<evidence type="ECO:0000313" key="20">
    <source>
        <dbReference type="Proteomes" id="UP000216316"/>
    </source>
</evidence>
<dbReference type="SUPFAM" id="SSF56519">
    <property type="entry name" value="Penicillin binding protein dimerisation domain"/>
    <property type="match status" value="1"/>
</dbReference>
<dbReference type="FunFam" id="3.40.710.10:FF:000095">
    <property type="entry name" value="Penicillin-binding protein 2x"/>
    <property type="match status" value="1"/>
</dbReference>
<protein>
    <submittedName>
        <fullName evidence="18">Penicillin-binding protein</fullName>
    </submittedName>
</protein>
<evidence type="ECO:0000313" key="18">
    <source>
        <dbReference type="EMBL" id="OYR92130.1"/>
    </source>
</evidence>
<name>A0A256LFN8_9LACO</name>
<dbReference type="CDD" id="cd06575">
    <property type="entry name" value="PASTA_Pbp2x-like_2"/>
    <property type="match status" value="1"/>
</dbReference>
<dbReference type="GO" id="GO:0046677">
    <property type="term" value="P:response to antibiotic"/>
    <property type="evidence" value="ECO:0007669"/>
    <property type="project" value="UniProtKB-KW"/>
</dbReference>
<feature type="transmembrane region" description="Helical" evidence="15">
    <location>
        <begin position="21"/>
        <end position="42"/>
    </location>
</feature>
<evidence type="ECO:0000256" key="14">
    <source>
        <dbReference type="ARBA" id="ARBA00055980"/>
    </source>
</evidence>
<dbReference type="Gene3D" id="3.30.10.20">
    <property type="match status" value="1"/>
</dbReference>
<evidence type="ECO:0000256" key="7">
    <source>
        <dbReference type="ARBA" id="ARBA00022960"/>
    </source>
</evidence>